<evidence type="ECO:0000313" key="7">
    <source>
        <dbReference type="Proteomes" id="UP000270697"/>
    </source>
</evidence>
<dbReference type="RefSeq" id="WP_093157033.1">
    <property type="nucleotide sequence ID" value="NZ_FOUP01000014.1"/>
</dbReference>
<evidence type="ECO:0000256" key="1">
    <source>
        <dbReference type="ARBA" id="ARBA00022857"/>
    </source>
</evidence>
<keyword evidence="2" id="KW-0560">Oxidoreductase</keyword>
<accession>A0A1I5H397</accession>
<dbReference type="Pfam" id="PF13602">
    <property type="entry name" value="ADH_zinc_N_2"/>
    <property type="match status" value="1"/>
</dbReference>
<protein>
    <submittedName>
        <fullName evidence="5">NADPH2:quinone reductase</fullName>
    </submittedName>
</protein>
<dbReference type="PANTHER" id="PTHR48106">
    <property type="entry name" value="QUINONE OXIDOREDUCTASE PIG3-RELATED"/>
    <property type="match status" value="1"/>
</dbReference>
<dbReference type="SUPFAM" id="SSF51735">
    <property type="entry name" value="NAD(P)-binding Rossmann-fold domains"/>
    <property type="match status" value="1"/>
</dbReference>
<sequence length="328" mass="33993">MRAIRQYEFGPAEVLRHEEVPDPHPGPGQVRIAVAAAGVHVVDTFIRQSGIGPYGPPELPMTPGREVAGIVDEIGEDVASDWLGRHVVAHLGPASGGYAEFAVREVEAVQVLPEGTDPTAAVAMIGTGRTTMSILRIARPSSDDVVLVTSAAGGIGALAVQHARNIGATVVGAAGGPLKVGKVSELGADLAVDYTEEGWADRVREELGRPVSLVLDGAGGAYGRAAFDLIGAGGRIVMYGREFGEHRFTSDDLINRSVAATVALGPNLLKDVPGGMRELEDEALAALADGSLKPLVGPPFPLAEAAAAHVALENRQTYGKVVLVPRGH</sequence>
<organism evidence="5 6">
    <name type="scientific">Saccharopolyspora antimicrobica</name>
    <dbReference type="NCBI Taxonomy" id="455193"/>
    <lineage>
        <taxon>Bacteria</taxon>
        <taxon>Bacillati</taxon>
        <taxon>Actinomycetota</taxon>
        <taxon>Actinomycetes</taxon>
        <taxon>Pseudonocardiales</taxon>
        <taxon>Pseudonocardiaceae</taxon>
        <taxon>Saccharopolyspora</taxon>
    </lineage>
</organism>
<dbReference type="PROSITE" id="PS01162">
    <property type="entry name" value="QOR_ZETA_CRYSTAL"/>
    <property type="match status" value="1"/>
</dbReference>
<dbReference type="Gene3D" id="3.90.180.10">
    <property type="entry name" value="Medium-chain alcohol dehydrogenases, catalytic domain"/>
    <property type="match status" value="1"/>
</dbReference>
<evidence type="ECO:0000313" key="5">
    <source>
        <dbReference type="EMBL" id="SFO42590.1"/>
    </source>
</evidence>
<evidence type="ECO:0000313" key="6">
    <source>
        <dbReference type="Proteomes" id="UP000199398"/>
    </source>
</evidence>
<reference evidence="5 6" key="1">
    <citation type="submission" date="2016-10" db="EMBL/GenBank/DDBJ databases">
        <authorList>
            <person name="de Groot N.N."/>
        </authorList>
    </citation>
    <scope>NUCLEOTIDE SEQUENCE [LARGE SCALE GENOMIC DNA]</scope>
    <source>
        <strain evidence="5 6">CPCC 201259</strain>
    </source>
</reference>
<dbReference type="AlphaFoldDB" id="A0A1I5H397"/>
<keyword evidence="7" id="KW-1185">Reference proteome</keyword>
<dbReference type="InterPro" id="IPR002364">
    <property type="entry name" value="Quin_OxRdtase/zeta-crystal_CS"/>
</dbReference>
<dbReference type="EMBL" id="RBXX01000001">
    <property type="protein sequence ID" value="RKT90108.1"/>
    <property type="molecule type" value="Genomic_DNA"/>
</dbReference>
<evidence type="ECO:0000313" key="4">
    <source>
        <dbReference type="EMBL" id="RKT90108.1"/>
    </source>
</evidence>
<dbReference type="SMART" id="SM00829">
    <property type="entry name" value="PKS_ER"/>
    <property type="match status" value="1"/>
</dbReference>
<dbReference type="OrthoDB" id="5195079at2"/>
<feature type="domain" description="Enoyl reductase (ER)" evidence="3">
    <location>
        <begin position="10"/>
        <end position="323"/>
    </location>
</feature>
<evidence type="ECO:0000259" key="3">
    <source>
        <dbReference type="SMART" id="SM00829"/>
    </source>
</evidence>
<dbReference type="Gene3D" id="3.40.50.720">
    <property type="entry name" value="NAD(P)-binding Rossmann-like Domain"/>
    <property type="match status" value="1"/>
</dbReference>
<dbReference type="Proteomes" id="UP000270697">
    <property type="component" value="Unassembled WGS sequence"/>
</dbReference>
<reference evidence="4 7" key="2">
    <citation type="submission" date="2018-10" db="EMBL/GenBank/DDBJ databases">
        <title>Sequencing the genomes of 1000 actinobacteria strains.</title>
        <authorList>
            <person name="Klenk H.-P."/>
        </authorList>
    </citation>
    <scope>NUCLEOTIDE SEQUENCE [LARGE SCALE GENOMIC DNA]</scope>
    <source>
        <strain evidence="4 7">DSM 45119</strain>
    </source>
</reference>
<dbReference type="Pfam" id="PF08240">
    <property type="entry name" value="ADH_N"/>
    <property type="match status" value="1"/>
</dbReference>
<dbReference type="InterPro" id="IPR013154">
    <property type="entry name" value="ADH-like_N"/>
</dbReference>
<keyword evidence="1" id="KW-0521">NADP</keyword>
<dbReference type="Proteomes" id="UP000199398">
    <property type="component" value="Unassembled WGS sequence"/>
</dbReference>
<dbReference type="GO" id="GO:0008270">
    <property type="term" value="F:zinc ion binding"/>
    <property type="evidence" value="ECO:0007669"/>
    <property type="project" value="InterPro"/>
</dbReference>
<gene>
    <name evidence="4" type="ORF">ATL45_0077</name>
    <name evidence="5" type="ORF">SAMN05421805_114111</name>
</gene>
<proteinExistence type="predicted"/>
<dbReference type="InterPro" id="IPR020843">
    <property type="entry name" value="ER"/>
</dbReference>
<name>A0A1I5H397_9PSEU</name>
<dbReference type="CDD" id="cd08244">
    <property type="entry name" value="MDR_enoyl_red"/>
    <property type="match status" value="1"/>
</dbReference>
<dbReference type="GO" id="GO:0070402">
    <property type="term" value="F:NADPH binding"/>
    <property type="evidence" value="ECO:0007669"/>
    <property type="project" value="TreeGrafter"/>
</dbReference>
<dbReference type="GO" id="GO:0016651">
    <property type="term" value="F:oxidoreductase activity, acting on NAD(P)H"/>
    <property type="evidence" value="ECO:0007669"/>
    <property type="project" value="TreeGrafter"/>
</dbReference>
<evidence type="ECO:0000256" key="2">
    <source>
        <dbReference type="ARBA" id="ARBA00023002"/>
    </source>
</evidence>
<dbReference type="EMBL" id="FOUP01000014">
    <property type="protein sequence ID" value="SFO42590.1"/>
    <property type="molecule type" value="Genomic_DNA"/>
</dbReference>
<dbReference type="STRING" id="455193.SAMN05421805_114111"/>
<dbReference type="InterPro" id="IPR036291">
    <property type="entry name" value="NAD(P)-bd_dom_sf"/>
</dbReference>
<dbReference type="InterPro" id="IPR011032">
    <property type="entry name" value="GroES-like_sf"/>
</dbReference>
<dbReference type="SUPFAM" id="SSF50129">
    <property type="entry name" value="GroES-like"/>
    <property type="match status" value="1"/>
</dbReference>